<proteinExistence type="inferred from homology"/>
<dbReference type="NCBIfam" id="TIGR01552">
    <property type="entry name" value="phd_fam"/>
    <property type="match status" value="1"/>
</dbReference>
<comment type="function">
    <text evidence="2">Antitoxin component of a type II toxin-antitoxin (TA) system.</text>
</comment>
<name>A0A7X1M9Z3_9ACTN</name>
<evidence type="ECO:0000313" key="3">
    <source>
        <dbReference type="EMBL" id="MBC2903188.1"/>
    </source>
</evidence>
<organism evidence="3 4">
    <name type="scientific">Streptomyces cupreus</name>
    <dbReference type="NCBI Taxonomy" id="2759956"/>
    <lineage>
        <taxon>Bacteria</taxon>
        <taxon>Bacillati</taxon>
        <taxon>Actinomycetota</taxon>
        <taxon>Actinomycetes</taxon>
        <taxon>Kitasatosporales</taxon>
        <taxon>Streptomycetaceae</taxon>
        <taxon>Streptomyces</taxon>
    </lineage>
</organism>
<evidence type="ECO:0000256" key="2">
    <source>
        <dbReference type="RuleBase" id="RU362080"/>
    </source>
</evidence>
<dbReference type="RefSeq" id="WP_186283073.1">
    <property type="nucleotide sequence ID" value="NZ_JACMSF010000015.1"/>
</dbReference>
<comment type="similarity">
    <text evidence="1 2">Belongs to the phD/YefM antitoxin family.</text>
</comment>
<dbReference type="SUPFAM" id="SSF143120">
    <property type="entry name" value="YefM-like"/>
    <property type="match status" value="1"/>
</dbReference>
<evidence type="ECO:0000256" key="1">
    <source>
        <dbReference type="ARBA" id="ARBA00009981"/>
    </source>
</evidence>
<evidence type="ECO:0000313" key="4">
    <source>
        <dbReference type="Proteomes" id="UP000584670"/>
    </source>
</evidence>
<dbReference type="InterPro" id="IPR036165">
    <property type="entry name" value="YefM-like_sf"/>
</dbReference>
<gene>
    <name evidence="3" type="ORF">H4N64_16535</name>
</gene>
<dbReference type="Proteomes" id="UP000584670">
    <property type="component" value="Unassembled WGS sequence"/>
</dbReference>
<accession>A0A7X1M9Z3</accession>
<dbReference type="AlphaFoldDB" id="A0A7X1M9Z3"/>
<reference evidence="3 4" key="1">
    <citation type="submission" date="2020-08" db="EMBL/GenBank/DDBJ databases">
        <title>Streptomyces sp. PSKA01 genome sequencing and assembly.</title>
        <authorList>
            <person name="Mandal S."/>
            <person name="Maiti P.K."/>
            <person name="Das P."/>
        </authorList>
    </citation>
    <scope>NUCLEOTIDE SEQUENCE [LARGE SCALE GENOMIC DNA]</scope>
    <source>
        <strain evidence="3 4">PSKA01</strain>
    </source>
</reference>
<sequence>MAADQGIQTADDGVAEVSMTSARANLTQLLRDVRYGGRPGAFTERGERSAYVVPPDFYEQALRDRALVELLERRAQRVMDPDAPVKNHAQALRVELDLARQDVDARLNIAES</sequence>
<keyword evidence="4" id="KW-1185">Reference proteome</keyword>
<protein>
    <recommendedName>
        <fullName evidence="2">Antitoxin</fullName>
    </recommendedName>
</protein>
<dbReference type="InterPro" id="IPR006442">
    <property type="entry name" value="Antitoxin_Phd/YefM"/>
</dbReference>
<dbReference type="Pfam" id="PF02604">
    <property type="entry name" value="PhdYeFM_antitox"/>
    <property type="match status" value="1"/>
</dbReference>
<dbReference type="EMBL" id="JACMSF010000015">
    <property type="protein sequence ID" value="MBC2903188.1"/>
    <property type="molecule type" value="Genomic_DNA"/>
</dbReference>
<comment type="caution">
    <text evidence="3">The sequence shown here is derived from an EMBL/GenBank/DDBJ whole genome shotgun (WGS) entry which is preliminary data.</text>
</comment>